<dbReference type="InterPro" id="IPR043137">
    <property type="entry name" value="GGT_ssub_C"/>
</dbReference>
<accession>A0ABQ0Y5T2</accession>
<keyword evidence="4 9" id="KW-0808">Transferase</keyword>
<dbReference type="InterPro" id="IPR051792">
    <property type="entry name" value="GGT_bact"/>
</dbReference>
<gene>
    <name evidence="10" type="ORF">SGA02_25820</name>
</gene>
<evidence type="ECO:0000256" key="7">
    <source>
        <dbReference type="ARBA" id="ARBA00023315"/>
    </source>
</evidence>
<dbReference type="RefSeq" id="WP_042739605.1">
    <property type="nucleotide sequence ID" value="NZ_BKAX01000011.1"/>
</dbReference>
<evidence type="ECO:0000256" key="9">
    <source>
        <dbReference type="RuleBase" id="RU368036"/>
    </source>
</evidence>
<keyword evidence="6 9" id="KW-0865">Zymogen</keyword>
<comment type="similarity">
    <text evidence="3 9">Belongs to the gamma-glutamyltransferase family.</text>
</comment>
<comment type="PTM">
    <text evidence="9">Cleaved by autocatalysis into a large and a small subunit.</text>
</comment>
<evidence type="ECO:0000313" key="10">
    <source>
        <dbReference type="EMBL" id="GEQ06754.1"/>
    </source>
</evidence>
<evidence type="ECO:0000256" key="3">
    <source>
        <dbReference type="ARBA" id="ARBA00009381"/>
    </source>
</evidence>
<sequence length="667" mass="75300">MNVNNKVIDEGVTSDEGLISISHPLAADVGRQILDKGGNAIDAVIAMQLSLNVVEPFTSGIGGGGYLLYFDNKTKKVKAFDARETAPQNIDRHFYLDDKGNHKSFFDLSTHGKTVAIPAIPRLFEHLQKNYSNLTLSELINPAIEQAEKGHKANWATEKYSKHQIERINKFKETHRVYTNNEGDYFHKDDWITFPDIAKTFRIIRDQGFEAFYTSEIADKLVDIVHENGGTITKKDLLEYQIQIKEPVTSNYRGYDIYGMGPSSSGGITVIQILKLLEQFDISAMGPRSTDYLHHLIESMHIAYSDRASFLADESFYDIPVEALIDETYLKERSKLIHTNHANFEIGPGSAIPSVESHTDIDEKHTETTHFSVTDKDGNIASFTTSIGMIYGSGMTIPGYGILLNTTIDGFDVVEGGINEIEANKRSLSNMSPTIVTKDGHPVLEVGAPGAISIIASVVQTLVNVIDFDMTIQQAIEEPRIYTSNPSRIEWERQFKQSTILKLIAKGHAFELTPEDYIGDVHGLQFDLEKGLVRGGTDDTREGVVIGKNDKYVSSQETPIERLEVSPFQVYLNKVELPLFKSQTKIIDNEFFLLTEITQYIFNIEVNNKYSRIIEGQEFVNIAAFAKSLEYKVIKNEKNIFLYKDFEQRIDENEAEYYRYDKESITR</sequence>
<name>A0ABQ0Y5T2_STAGA</name>
<evidence type="ECO:0000256" key="6">
    <source>
        <dbReference type="ARBA" id="ARBA00023145"/>
    </source>
</evidence>
<comment type="catalytic activity">
    <reaction evidence="8 9">
        <text>an N-terminal (5-L-glutamyl)-[peptide] + an alpha-amino acid = 5-L-glutamyl amino acid + an N-terminal L-alpha-aminoacyl-[peptide]</text>
        <dbReference type="Rhea" id="RHEA:23904"/>
        <dbReference type="Rhea" id="RHEA-COMP:9780"/>
        <dbReference type="Rhea" id="RHEA-COMP:9795"/>
        <dbReference type="ChEBI" id="CHEBI:77644"/>
        <dbReference type="ChEBI" id="CHEBI:78597"/>
        <dbReference type="ChEBI" id="CHEBI:78599"/>
        <dbReference type="ChEBI" id="CHEBI:78608"/>
        <dbReference type="EC" id="2.3.2.2"/>
    </reaction>
</comment>
<keyword evidence="5 9" id="KW-0378">Hydrolase</keyword>
<dbReference type="InterPro" id="IPR029055">
    <property type="entry name" value="Ntn_hydrolases_N"/>
</dbReference>
<evidence type="ECO:0000256" key="8">
    <source>
        <dbReference type="ARBA" id="ARBA00047417"/>
    </source>
</evidence>
<keyword evidence="7 9" id="KW-0012">Acyltransferase</keyword>
<keyword evidence="9" id="KW-0317">Glutathione biosynthesis</keyword>
<dbReference type="EC" id="2.3.2.2" evidence="9"/>
<dbReference type="PANTHER" id="PTHR43199">
    <property type="entry name" value="GLUTATHIONE HYDROLASE"/>
    <property type="match status" value="1"/>
</dbReference>
<evidence type="ECO:0000256" key="4">
    <source>
        <dbReference type="ARBA" id="ARBA00022679"/>
    </source>
</evidence>
<dbReference type="PRINTS" id="PR01210">
    <property type="entry name" value="GGTRANSPTASE"/>
</dbReference>
<comment type="catalytic activity">
    <reaction evidence="2 9">
        <text>glutathione + H2O = L-cysteinylglycine + L-glutamate</text>
        <dbReference type="Rhea" id="RHEA:28807"/>
        <dbReference type="ChEBI" id="CHEBI:15377"/>
        <dbReference type="ChEBI" id="CHEBI:29985"/>
        <dbReference type="ChEBI" id="CHEBI:57925"/>
        <dbReference type="ChEBI" id="CHEBI:61694"/>
        <dbReference type="EC" id="3.4.19.13"/>
    </reaction>
</comment>
<reference evidence="10 11" key="1">
    <citation type="submission" date="2019-07" db="EMBL/GenBank/DDBJ databases">
        <title>Whole genome shotgun sequence of Staphylococcus gallinarum NBRC 109767.</title>
        <authorList>
            <person name="Hosoyama A."/>
            <person name="Uohara A."/>
            <person name="Ohji S."/>
            <person name="Ichikawa N."/>
        </authorList>
    </citation>
    <scope>NUCLEOTIDE SEQUENCE [LARGE SCALE GENOMIC DNA]</scope>
    <source>
        <strain evidence="10 11">NBRC 109767</strain>
    </source>
</reference>
<dbReference type="Proteomes" id="UP000321057">
    <property type="component" value="Unassembled WGS sequence"/>
</dbReference>
<dbReference type="NCBIfam" id="TIGR00066">
    <property type="entry name" value="g_glut_trans"/>
    <property type="match status" value="1"/>
</dbReference>
<protein>
    <recommendedName>
        <fullName evidence="9">Glutathione hydrolase proenzyme</fullName>
        <ecNumber evidence="9">2.3.2.2</ecNumber>
        <ecNumber evidence="9">3.4.19.13</ecNumber>
    </recommendedName>
    <component>
        <recommendedName>
            <fullName evidence="9">Glutathione hydrolase large chain</fullName>
        </recommendedName>
    </component>
    <component>
        <recommendedName>
            <fullName evidence="9">Glutathione hydrolase small chain</fullName>
        </recommendedName>
    </component>
</protein>
<evidence type="ECO:0000313" key="11">
    <source>
        <dbReference type="Proteomes" id="UP000321057"/>
    </source>
</evidence>
<dbReference type="Gene3D" id="1.10.246.130">
    <property type="match status" value="1"/>
</dbReference>
<dbReference type="Gene3D" id="3.60.20.40">
    <property type="match status" value="1"/>
</dbReference>
<comment type="pathway">
    <text evidence="9">Sulfur metabolism; glutathione metabolism.</text>
</comment>
<evidence type="ECO:0000256" key="5">
    <source>
        <dbReference type="ARBA" id="ARBA00022801"/>
    </source>
</evidence>
<dbReference type="EC" id="3.4.19.13" evidence="9"/>
<comment type="catalytic activity">
    <reaction evidence="1 9">
        <text>an S-substituted glutathione + H2O = an S-substituted L-cysteinylglycine + L-glutamate</text>
        <dbReference type="Rhea" id="RHEA:59468"/>
        <dbReference type="ChEBI" id="CHEBI:15377"/>
        <dbReference type="ChEBI" id="CHEBI:29985"/>
        <dbReference type="ChEBI" id="CHEBI:90779"/>
        <dbReference type="ChEBI" id="CHEBI:143103"/>
        <dbReference type="EC" id="3.4.19.13"/>
    </reaction>
</comment>
<evidence type="ECO:0000256" key="1">
    <source>
        <dbReference type="ARBA" id="ARBA00001049"/>
    </source>
</evidence>
<comment type="subunit">
    <text evidence="9">This enzyme consists of two polypeptide chains, which are synthesized in precursor form from a single polypeptide.</text>
</comment>
<dbReference type="InterPro" id="IPR043138">
    <property type="entry name" value="GGT_lsub"/>
</dbReference>
<proteinExistence type="inferred from homology"/>
<evidence type="ECO:0000256" key="2">
    <source>
        <dbReference type="ARBA" id="ARBA00001089"/>
    </source>
</evidence>
<organism evidence="10 11">
    <name type="scientific">Staphylococcus gallinarum</name>
    <dbReference type="NCBI Taxonomy" id="1293"/>
    <lineage>
        <taxon>Bacteria</taxon>
        <taxon>Bacillati</taxon>
        <taxon>Bacillota</taxon>
        <taxon>Bacilli</taxon>
        <taxon>Bacillales</taxon>
        <taxon>Staphylococcaceae</taxon>
        <taxon>Staphylococcus</taxon>
    </lineage>
</organism>
<dbReference type="SUPFAM" id="SSF56235">
    <property type="entry name" value="N-terminal nucleophile aminohydrolases (Ntn hydrolases)"/>
    <property type="match status" value="1"/>
</dbReference>
<dbReference type="GeneID" id="93843971"/>
<dbReference type="InterPro" id="IPR000101">
    <property type="entry name" value="GGT_peptidase"/>
</dbReference>
<comment type="caution">
    <text evidence="10">The sequence shown here is derived from an EMBL/GenBank/DDBJ whole genome shotgun (WGS) entry which is preliminary data.</text>
</comment>
<dbReference type="EMBL" id="BKAX01000011">
    <property type="protein sequence ID" value="GEQ06754.1"/>
    <property type="molecule type" value="Genomic_DNA"/>
</dbReference>
<keyword evidence="11" id="KW-1185">Reference proteome</keyword>
<dbReference type="PANTHER" id="PTHR43199:SF1">
    <property type="entry name" value="GLUTATHIONE HYDROLASE PROENZYME"/>
    <property type="match status" value="1"/>
</dbReference>
<dbReference type="Pfam" id="PF01019">
    <property type="entry name" value="G_glu_transpept"/>
    <property type="match status" value="1"/>
</dbReference>